<dbReference type="InterPro" id="IPR018378">
    <property type="entry name" value="C-type_lectin_CS"/>
</dbReference>
<protein>
    <recommendedName>
        <fullName evidence="3">C-type lectin domain-containing protein</fullName>
    </recommendedName>
</protein>
<keyword evidence="1" id="KW-1015">Disulfide bond</keyword>
<keyword evidence="2" id="KW-0732">Signal</keyword>
<dbReference type="Gene3D" id="3.10.100.10">
    <property type="entry name" value="Mannose-Binding Protein A, subunit A"/>
    <property type="match status" value="1"/>
</dbReference>
<dbReference type="PROSITE" id="PS50041">
    <property type="entry name" value="C_TYPE_LECTIN_2"/>
    <property type="match status" value="1"/>
</dbReference>
<dbReference type="SUPFAM" id="SSF56436">
    <property type="entry name" value="C-type lectin-like"/>
    <property type="match status" value="1"/>
</dbReference>
<dbReference type="PANTHER" id="PTHR22803">
    <property type="entry name" value="MANNOSE, PHOSPHOLIPASE, LECTIN RECEPTOR RELATED"/>
    <property type="match status" value="1"/>
</dbReference>
<dbReference type="Pfam" id="PF00059">
    <property type="entry name" value="Lectin_C"/>
    <property type="match status" value="1"/>
</dbReference>
<comment type="caution">
    <text evidence="4">The sequence shown here is derived from an EMBL/GenBank/DDBJ whole genome shotgun (WGS) entry which is preliminary data.</text>
</comment>
<proteinExistence type="predicted"/>
<keyword evidence="5" id="KW-1185">Reference proteome</keyword>
<dbReference type="InterPro" id="IPR001304">
    <property type="entry name" value="C-type_lectin-like"/>
</dbReference>
<dbReference type="InterPro" id="IPR050111">
    <property type="entry name" value="C-type_lectin/snaclec_domain"/>
</dbReference>
<dbReference type="InterPro" id="IPR016187">
    <property type="entry name" value="CTDL_fold"/>
</dbReference>
<organism evidence="4 5">
    <name type="scientific">Coilia grayii</name>
    <name type="common">Gray's grenadier anchovy</name>
    <dbReference type="NCBI Taxonomy" id="363190"/>
    <lineage>
        <taxon>Eukaryota</taxon>
        <taxon>Metazoa</taxon>
        <taxon>Chordata</taxon>
        <taxon>Craniata</taxon>
        <taxon>Vertebrata</taxon>
        <taxon>Euteleostomi</taxon>
        <taxon>Actinopterygii</taxon>
        <taxon>Neopterygii</taxon>
        <taxon>Teleostei</taxon>
        <taxon>Clupei</taxon>
        <taxon>Clupeiformes</taxon>
        <taxon>Clupeoidei</taxon>
        <taxon>Engraulidae</taxon>
        <taxon>Coilinae</taxon>
        <taxon>Coilia</taxon>
    </lineage>
</organism>
<reference evidence="4 5" key="1">
    <citation type="submission" date="2024-09" db="EMBL/GenBank/DDBJ databases">
        <title>A chromosome-level genome assembly of Gray's grenadier anchovy, Coilia grayii.</title>
        <authorList>
            <person name="Fu Z."/>
        </authorList>
    </citation>
    <scope>NUCLEOTIDE SEQUENCE [LARGE SCALE GENOMIC DNA]</scope>
    <source>
        <strain evidence="4">G4</strain>
        <tissue evidence="4">Muscle</tissue>
    </source>
</reference>
<feature type="domain" description="C-type lectin" evidence="3">
    <location>
        <begin position="35"/>
        <end position="153"/>
    </location>
</feature>
<dbReference type="InterPro" id="IPR016186">
    <property type="entry name" value="C-type_lectin-like/link_sf"/>
</dbReference>
<sequence>MATRTIWISACAVLLLCGAAHSHRQQRCSSGWRFFNNRCFKIIPTPTAFYKAEEACQRENAHLASLHTVAENAIMRSLVQGARLDTSGAWIGGADDVSEGHWYWLDGSPFNYIDWAKGQPDNYGNEDCLMLTPYDHLRWNDLRCDNLRPYICAKKSGRGSDGGSDDTELKMTDVSCAPSQPCSYTTGVCG</sequence>
<dbReference type="EMBL" id="JBHFQA010000015">
    <property type="protein sequence ID" value="KAL2086672.1"/>
    <property type="molecule type" value="Genomic_DNA"/>
</dbReference>
<feature type="chain" id="PRO_5044762322" description="C-type lectin domain-containing protein" evidence="2">
    <location>
        <begin position="23"/>
        <end position="190"/>
    </location>
</feature>
<name>A0ABD1JHP8_9TELE</name>
<evidence type="ECO:0000313" key="5">
    <source>
        <dbReference type="Proteomes" id="UP001591681"/>
    </source>
</evidence>
<evidence type="ECO:0000256" key="2">
    <source>
        <dbReference type="SAM" id="SignalP"/>
    </source>
</evidence>
<evidence type="ECO:0000313" key="4">
    <source>
        <dbReference type="EMBL" id="KAL2086672.1"/>
    </source>
</evidence>
<dbReference type="AlphaFoldDB" id="A0ABD1JHP8"/>
<evidence type="ECO:0000256" key="1">
    <source>
        <dbReference type="ARBA" id="ARBA00023157"/>
    </source>
</evidence>
<accession>A0ABD1JHP8</accession>
<evidence type="ECO:0000259" key="3">
    <source>
        <dbReference type="PROSITE" id="PS50041"/>
    </source>
</evidence>
<dbReference type="SMART" id="SM00034">
    <property type="entry name" value="CLECT"/>
    <property type="match status" value="1"/>
</dbReference>
<dbReference type="PROSITE" id="PS00615">
    <property type="entry name" value="C_TYPE_LECTIN_1"/>
    <property type="match status" value="1"/>
</dbReference>
<dbReference type="Proteomes" id="UP001591681">
    <property type="component" value="Unassembled WGS sequence"/>
</dbReference>
<feature type="signal peptide" evidence="2">
    <location>
        <begin position="1"/>
        <end position="22"/>
    </location>
</feature>
<gene>
    <name evidence="4" type="ORF">ACEWY4_017731</name>
</gene>
<dbReference type="CDD" id="cd00037">
    <property type="entry name" value="CLECT"/>
    <property type="match status" value="1"/>
</dbReference>
<dbReference type="PRINTS" id="PR01504">
    <property type="entry name" value="PNCREATITSAP"/>
</dbReference>